<dbReference type="PANTHER" id="PTHR21446:SF12">
    <property type="entry name" value="POTASSIUM CHANNEL TETRAMERIZATION DOMAIN CONTAINING 1"/>
    <property type="match status" value="1"/>
</dbReference>
<feature type="region of interest" description="Disordered" evidence="1">
    <location>
        <begin position="1347"/>
        <end position="1380"/>
    </location>
</feature>
<dbReference type="InterPro" id="IPR052787">
    <property type="entry name" value="MAVS"/>
</dbReference>
<feature type="compositionally biased region" description="Basic and acidic residues" evidence="1">
    <location>
        <begin position="1347"/>
        <end position="1356"/>
    </location>
</feature>
<dbReference type="SUPFAM" id="SSF54695">
    <property type="entry name" value="POZ domain"/>
    <property type="match status" value="1"/>
</dbReference>
<organism evidence="4 5">
    <name type="scientific">Branchiostoma lanceolatum</name>
    <name type="common">Common lancelet</name>
    <name type="synonym">Amphioxus lanceolatum</name>
    <dbReference type="NCBI Taxonomy" id="7740"/>
    <lineage>
        <taxon>Eukaryota</taxon>
        <taxon>Metazoa</taxon>
        <taxon>Chordata</taxon>
        <taxon>Cephalochordata</taxon>
        <taxon>Leptocardii</taxon>
        <taxon>Amphioxiformes</taxon>
        <taxon>Branchiostomatidae</taxon>
        <taxon>Branchiostoma</taxon>
    </lineage>
</organism>
<dbReference type="InterPro" id="IPR036179">
    <property type="entry name" value="Ig-like_dom_sf"/>
</dbReference>
<name>A0A8K0ES71_BRALA</name>
<dbReference type="PROSITE" id="PS50097">
    <property type="entry name" value="BTB"/>
    <property type="match status" value="1"/>
</dbReference>
<dbReference type="InterPro" id="IPR007110">
    <property type="entry name" value="Ig-like_dom"/>
</dbReference>
<dbReference type="SUPFAM" id="SSF48726">
    <property type="entry name" value="Immunoglobulin"/>
    <property type="match status" value="1"/>
</dbReference>
<proteinExistence type="predicted"/>
<feature type="region of interest" description="Disordered" evidence="1">
    <location>
        <begin position="536"/>
        <end position="685"/>
    </location>
</feature>
<protein>
    <submittedName>
        <fullName evidence="4">ZBTB7A protein</fullName>
    </submittedName>
</protein>
<feature type="compositionally biased region" description="Basic and acidic residues" evidence="1">
    <location>
        <begin position="719"/>
        <end position="731"/>
    </location>
</feature>
<feature type="domain" description="BTB" evidence="2">
    <location>
        <begin position="27"/>
        <end position="98"/>
    </location>
</feature>
<dbReference type="Gene3D" id="3.30.710.10">
    <property type="entry name" value="Potassium Channel Kv1.1, Chain A"/>
    <property type="match status" value="1"/>
</dbReference>
<feature type="compositionally biased region" description="Basic and acidic residues" evidence="1">
    <location>
        <begin position="536"/>
        <end position="569"/>
    </location>
</feature>
<sequence>MIHLQFPQQEHGVLSHLNTMRLQSQLCDVSVLAGGQKFHCHQAVLAASSGHFHGIFVQGVLCFPKRPTIETLDLSFISAEVFSVVLDYIYTANLHCPTGIIADVLQAAKTLEIEPLARQLPVFVGTTPISSLNGAPSLSVETPPPSSEIPSVVSASEMTMSSVVSTSGMTVPESLVEMLTEPEENGDQAAGQSAMGDVVVKQELLDPLDASHDAWSSPSTSLPPIPHLPLDNREGEDTEMASWTAWVNDEYSRRLGAEKIAELEQNCRRCARKDNSVRWYIRTLKGVDELRYISTLLVSPSKNQLQCDCKLREIKIWLLENKHLRWHVSCMVGATEKDIRYVDLKDLRCTSPDVSITLDNGTATGNVSFTCRTDCQEGLAFAWITPSGDYMPPSYQYSMNYTHERKSSCKGSPVTSWETRLMCYSVLNIPGVGSDADGTYTCQVTADHTDNASVSALLTVSSGTEKSTRAYSPEIASTFVAVTPPAVDKGVEKEAANWPGIELSTGQLILAGLGSFCGCSVIVGVITACVGRCKADSHMERSNRERDDAVDGHPDPDDQSSDDARRGQYENEDQFSDTTGASGGHYENNDEFSDREGARGGHYENDDQFSDTDGAKGGHYENEDQFSDTEGAKRQHHENDDQFSGGDVSKHSHKIATGKPTGGSPGNASSTARAKRMTCHRIKRGLVKTRAVSNNKTVSSIIDIAIHAEAQVSGHYDNETKTFGRNLRDSNAKPASADNESDSKNQTAGHYDNDKNAKCSAPNTTIKSPPDADSDSDHDYMPLPGNEAAGQGTGLGFGEGKSKARDDGPVSTSASAAETENANDDSNHTSVTLPGTENANDDSDHAYMTLPGTESANDNSGHTVAMHPETEHSRPVGHIAVSSTSPHHGRQVLKTCGYGNRIICLWIFESDHTSVTLPGTENDDDDSDHAYMTFPDSENAEEQQMETEQKDGQVLNPVTGLSDEDDNSDHVTSPERDNAGKQQEETNVEKSIDVTIPDRRNAQEEQQWCLSRNKSPDFETLPPDQLSRLLQQFYYELRNPSGGRYGGHTMLGFRSTIKTYLLNHPAKPTFDITHDSMFSAANKTLLKVVKKCPIGFEVGIKAISFPDLQKLFDSGTLGTSTPNSLQRLIWFYFTVHFHIKTTNEWLMLKKKDLTLHNQGRKDAFFTLRRPVKGGQQIEDRMYATGGPLCPVAVTKLYLKRLNTLCNSLLQKPVRGRLARSGRWFKEHPPGQNYLVYMMKGISIDAGLSLTYTNNRIRSTTRQDLVRAGIFQTLVASGAGGNHALGASTLLHTLGQSLDMATPTSQQVVGMPGSPIQSHSLPGGFAEDASGQQAHVIIKQAIELHENLSDNDGDWRPSHFNPVSEIKEQPRKGVRRSTRKRMLGILLEDANDDDDGRLPE</sequence>
<feature type="region of interest" description="Disordered" evidence="1">
    <location>
        <begin position="938"/>
        <end position="1000"/>
    </location>
</feature>
<dbReference type="OrthoDB" id="10261408at2759"/>
<dbReference type="Pfam" id="PF00651">
    <property type="entry name" value="BTB"/>
    <property type="match status" value="1"/>
</dbReference>
<feature type="compositionally biased region" description="Basic and acidic residues" evidence="1">
    <location>
        <begin position="968"/>
        <end position="1000"/>
    </location>
</feature>
<dbReference type="Proteomes" id="UP000838412">
    <property type="component" value="Chromosome 3"/>
</dbReference>
<keyword evidence="5" id="KW-1185">Reference proteome</keyword>
<feature type="compositionally biased region" description="Basic and acidic residues" evidence="1">
    <location>
        <begin position="630"/>
        <end position="640"/>
    </location>
</feature>
<feature type="region of interest" description="Disordered" evidence="1">
    <location>
        <begin position="719"/>
        <end position="872"/>
    </location>
</feature>
<dbReference type="InterPro" id="IPR013783">
    <property type="entry name" value="Ig-like_fold"/>
</dbReference>
<evidence type="ECO:0000256" key="1">
    <source>
        <dbReference type="SAM" id="MobiDB-lite"/>
    </source>
</evidence>
<accession>A0A8K0ES71</accession>
<evidence type="ECO:0000259" key="3">
    <source>
        <dbReference type="PROSITE" id="PS50835"/>
    </source>
</evidence>
<feature type="region of interest" description="Disordered" evidence="1">
    <location>
        <begin position="210"/>
        <end position="234"/>
    </location>
</feature>
<evidence type="ECO:0000313" key="5">
    <source>
        <dbReference type="Proteomes" id="UP000838412"/>
    </source>
</evidence>
<dbReference type="PROSITE" id="PS50835">
    <property type="entry name" value="IG_LIKE"/>
    <property type="match status" value="1"/>
</dbReference>
<reference evidence="4" key="1">
    <citation type="submission" date="2022-01" db="EMBL/GenBank/DDBJ databases">
        <authorList>
            <person name="Braso-Vives M."/>
        </authorList>
    </citation>
    <scope>NUCLEOTIDE SEQUENCE</scope>
</reference>
<dbReference type="EMBL" id="OV696688">
    <property type="protein sequence ID" value="CAH1259042.1"/>
    <property type="molecule type" value="Genomic_DNA"/>
</dbReference>
<feature type="compositionally biased region" description="Polar residues" evidence="1">
    <location>
        <begin position="852"/>
        <end position="862"/>
    </location>
</feature>
<feature type="compositionally biased region" description="Basic residues" evidence="1">
    <location>
        <begin position="1371"/>
        <end position="1380"/>
    </location>
</feature>
<dbReference type="InterPro" id="IPR011333">
    <property type="entry name" value="SKP1/BTB/POZ_sf"/>
</dbReference>
<dbReference type="SMART" id="SM00225">
    <property type="entry name" value="BTB"/>
    <property type="match status" value="1"/>
</dbReference>
<feature type="compositionally biased region" description="Basic and acidic residues" evidence="1">
    <location>
        <begin position="592"/>
        <end position="605"/>
    </location>
</feature>
<feature type="compositionally biased region" description="Polar residues" evidence="1">
    <location>
        <begin position="828"/>
        <end position="838"/>
    </location>
</feature>
<feature type="compositionally biased region" description="Basic residues" evidence="1">
    <location>
        <begin position="673"/>
        <end position="685"/>
    </location>
</feature>
<dbReference type="InterPro" id="IPR000210">
    <property type="entry name" value="BTB/POZ_dom"/>
</dbReference>
<dbReference type="Gene3D" id="2.60.40.10">
    <property type="entry name" value="Immunoglobulins"/>
    <property type="match status" value="1"/>
</dbReference>
<evidence type="ECO:0000259" key="2">
    <source>
        <dbReference type="PROSITE" id="PS50097"/>
    </source>
</evidence>
<dbReference type="PANTHER" id="PTHR21446">
    <property type="entry name" value="DUF3504 DOMAIN-CONTAINING PROTEIN"/>
    <property type="match status" value="1"/>
</dbReference>
<feature type="compositionally biased region" description="Basic and acidic residues" evidence="1">
    <location>
        <begin position="613"/>
        <end position="622"/>
    </location>
</feature>
<gene>
    <name evidence="4" type="primary">ZBTB7A</name>
    <name evidence="4" type="ORF">BLAG_LOCUS16434</name>
</gene>
<feature type="domain" description="Ig-like" evidence="3">
    <location>
        <begin position="352"/>
        <end position="455"/>
    </location>
</feature>
<evidence type="ECO:0000313" key="4">
    <source>
        <dbReference type="EMBL" id="CAH1259042.1"/>
    </source>
</evidence>